<protein>
    <submittedName>
        <fullName evidence="1">Uncharacterized protein</fullName>
    </submittedName>
</protein>
<dbReference type="Proteomes" id="UP000659904">
    <property type="component" value="Unassembled WGS sequence"/>
</dbReference>
<keyword evidence="2" id="KW-1185">Reference proteome</keyword>
<reference evidence="1 2" key="1">
    <citation type="submission" date="2021-01" db="EMBL/GenBank/DDBJ databases">
        <title>Whole genome shotgun sequence of Catellatospora citrea NBRC 14495.</title>
        <authorList>
            <person name="Komaki H."/>
            <person name="Tamura T."/>
        </authorList>
    </citation>
    <scope>NUCLEOTIDE SEQUENCE [LARGE SCALE GENOMIC DNA]</scope>
    <source>
        <strain evidence="1 2">NBRC 14495</strain>
    </source>
</reference>
<name>A0A8J3P2Y4_9ACTN</name>
<sequence length="93" mass="9978">MTDELTSRIGGIAAEAAALIPALDRTAPTPAVLDAPGRLSRLADAVGDWQRASWSEHLDGARRLDRELAELAAAVRAAGTTYRMVERDRGRPL</sequence>
<gene>
    <name evidence="1" type="ORF">Cci01nite_47140</name>
</gene>
<dbReference type="AlphaFoldDB" id="A0A8J3P2Y4"/>
<evidence type="ECO:0000313" key="2">
    <source>
        <dbReference type="Proteomes" id="UP000659904"/>
    </source>
</evidence>
<dbReference type="EMBL" id="BONH01000022">
    <property type="protein sequence ID" value="GIF99620.1"/>
    <property type="molecule type" value="Genomic_DNA"/>
</dbReference>
<dbReference type="RefSeq" id="WP_120317894.1">
    <property type="nucleotide sequence ID" value="NZ_BONH01000022.1"/>
</dbReference>
<accession>A0A8J3P2Y4</accession>
<evidence type="ECO:0000313" key="1">
    <source>
        <dbReference type="EMBL" id="GIF99620.1"/>
    </source>
</evidence>
<organism evidence="1 2">
    <name type="scientific">Catellatospora citrea</name>
    <dbReference type="NCBI Taxonomy" id="53366"/>
    <lineage>
        <taxon>Bacteria</taxon>
        <taxon>Bacillati</taxon>
        <taxon>Actinomycetota</taxon>
        <taxon>Actinomycetes</taxon>
        <taxon>Micromonosporales</taxon>
        <taxon>Micromonosporaceae</taxon>
        <taxon>Catellatospora</taxon>
    </lineage>
</organism>
<comment type="caution">
    <text evidence="1">The sequence shown here is derived from an EMBL/GenBank/DDBJ whole genome shotgun (WGS) entry which is preliminary data.</text>
</comment>
<proteinExistence type="predicted"/>